<dbReference type="GO" id="GO:0009451">
    <property type="term" value="P:RNA modification"/>
    <property type="evidence" value="ECO:0007669"/>
    <property type="project" value="InterPro"/>
</dbReference>
<feature type="repeat" description="PPR" evidence="2">
    <location>
        <begin position="214"/>
        <end position="248"/>
    </location>
</feature>
<proteinExistence type="predicted"/>
<reference evidence="3 4" key="1">
    <citation type="journal article" date="2017" name="Nature">
        <title>The Apostasia genome and the evolution of orchids.</title>
        <authorList>
            <person name="Zhang G.Q."/>
            <person name="Liu K.W."/>
            <person name="Li Z."/>
            <person name="Lohaus R."/>
            <person name="Hsiao Y.Y."/>
            <person name="Niu S.C."/>
            <person name="Wang J.Y."/>
            <person name="Lin Y.C."/>
            <person name="Xu Q."/>
            <person name="Chen L.J."/>
            <person name="Yoshida K."/>
            <person name="Fujiwara S."/>
            <person name="Wang Z.W."/>
            <person name="Zhang Y.Q."/>
            <person name="Mitsuda N."/>
            <person name="Wang M."/>
            <person name="Liu G.H."/>
            <person name="Pecoraro L."/>
            <person name="Huang H.X."/>
            <person name="Xiao X.J."/>
            <person name="Lin M."/>
            <person name="Wu X.Y."/>
            <person name="Wu W.L."/>
            <person name="Chen Y.Y."/>
            <person name="Chang S.B."/>
            <person name="Sakamoto S."/>
            <person name="Ohme-Takagi M."/>
            <person name="Yagi M."/>
            <person name="Zeng S.J."/>
            <person name="Shen C.Y."/>
            <person name="Yeh C.M."/>
            <person name="Luo Y.B."/>
            <person name="Tsai W.C."/>
            <person name="Van de Peer Y."/>
            <person name="Liu Z.J."/>
        </authorList>
    </citation>
    <scope>NUCLEOTIDE SEQUENCE [LARGE SCALE GENOMIC DNA]</scope>
    <source>
        <strain evidence="4">cv. Shenzhen</strain>
        <tissue evidence="3">Stem</tissue>
    </source>
</reference>
<dbReference type="InterPro" id="IPR011990">
    <property type="entry name" value="TPR-like_helical_dom_sf"/>
</dbReference>
<dbReference type="InterPro" id="IPR002885">
    <property type="entry name" value="PPR_rpt"/>
</dbReference>
<dbReference type="GO" id="GO:0099402">
    <property type="term" value="P:plant organ development"/>
    <property type="evidence" value="ECO:0007669"/>
    <property type="project" value="UniProtKB-ARBA"/>
</dbReference>
<feature type="repeat" description="PPR" evidence="2">
    <location>
        <begin position="418"/>
        <end position="452"/>
    </location>
</feature>
<organism evidence="3 4">
    <name type="scientific">Apostasia shenzhenica</name>
    <dbReference type="NCBI Taxonomy" id="1088818"/>
    <lineage>
        <taxon>Eukaryota</taxon>
        <taxon>Viridiplantae</taxon>
        <taxon>Streptophyta</taxon>
        <taxon>Embryophyta</taxon>
        <taxon>Tracheophyta</taxon>
        <taxon>Spermatophyta</taxon>
        <taxon>Magnoliopsida</taxon>
        <taxon>Liliopsida</taxon>
        <taxon>Asparagales</taxon>
        <taxon>Orchidaceae</taxon>
        <taxon>Apostasioideae</taxon>
        <taxon>Apostasia</taxon>
    </lineage>
</organism>
<protein>
    <submittedName>
        <fullName evidence="3">Pentatricopeptide repeat-containing protein</fullName>
        <ecNumber evidence="3">3.6.1.-</ecNumber>
    </submittedName>
</protein>
<dbReference type="EMBL" id="KZ453086">
    <property type="protein sequence ID" value="PKA47811.1"/>
    <property type="molecule type" value="Genomic_DNA"/>
</dbReference>
<gene>
    <name evidence="3" type="primary">PCMP-E77</name>
    <name evidence="3" type="ORF">AXF42_Ash020214</name>
</gene>
<feature type="repeat" description="PPR" evidence="2">
    <location>
        <begin position="347"/>
        <end position="381"/>
    </location>
</feature>
<evidence type="ECO:0000313" key="3">
    <source>
        <dbReference type="EMBL" id="PKA47811.1"/>
    </source>
</evidence>
<evidence type="ECO:0000313" key="4">
    <source>
        <dbReference type="Proteomes" id="UP000236161"/>
    </source>
</evidence>
<dbReference type="PROSITE" id="PS51257">
    <property type="entry name" value="PROKAR_LIPOPROTEIN"/>
    <property type="match status" value="1"/>
</dbReference>
<evidence type="ECO:0000256" key="1">
    <source>
        <dbReference type="ARBA" id="ARBA00022737"/>
    </source>
</evidence>
<feature type="repeat" description="PPR" evidence="2">
    <location>
        <begin position="46"/>
        <end position="80"/>
    </location>
</feature>
<evidence type="ECO:0000256" key="2">
    <source>
        <dbReference type="PROSITE-ProRule" id="PRU00708"/>
    </source>
</evidence>
<dbReference type="InterPro" id="IPR046960">
    <property type="entry name" value="PPR_At4g14850-like_plant"/>
</dbReference>
<keyword evidence="1" id="KW-0677">Repeat</keyword>
<dbReference type="GO" id="GO:0003723">
    <property type="term" value="F:RNA binding"/>
    <property type="evidence" value="ECO:0007669"/>
    <property type="project" value="InterPro"/>
</dbReference>
<dbReference type="GO" id="GO:0016787">
    <property type="term" value="F:hydrolase activity"/>
    <property type="evidence" value="ECO:0007669"/>
    <property type="project" value="UniProtKB-KW"/>
</dbReference>
<dbReference type="PANTHER" id="PTHR47926">
    <property type="entry name" value="PENTATRICOPEPTIDE REPEAT-CONTAINING PROTEIN"/>
    <property type="match status" value="1"/>
</dbReference>
<dbReference type="Pfam" id="PF01535">
    <property type="entry name" value="PPR"/>
    <property type="match status" value="5"/>
</dbReference>
<dbReference type="PROSITE" id="PS51375">
    <property type="entry name" value="PPR"/>
    <property type="match status" value="5"/>
</dbReference>
<dbReference type="Pfam" id="PF13041">
    <property type="entry name" value="PPR_2"/>
    <property type="match status" value="2"/>
</dbReference>
<dbReference type="Gene3D" id="1.25.40.10">
    <property type="entry name" value="Tetratricopeptide repeat domain"/>
    <property type="match status" value="4"/>
</dbReference>
<sequence>MEARVCGFEPNLSTLVLVLQACWKLKASSEGKNLHGYMTKSGFSGDVSVQNSLLSFYVKSQDMESSQKLFDEMPERDVISWSSFISGFAQSGKAVTALTLFKKMSMENGIAIDGLALISVLQACSIFQDLNHGRSLHGHVQQTNLVSWNSILSGLVENEKHIEAILLFESMKEERIEADAYTAVILLQASKKIGQEAYCRSIHSLAVRKLFEFNDFVLNSLLDSYVKCGLMDYALKLFDRMLSRDVISWSTMILGFGHCGDAGKAVAFFEKMRLQREAVPNSVTMLSLLEACCVGADLKLLKCVHCLTMANGLLNDLSVGTSLLDTYSKCGDLSSSKKVFEEMSEKSIIAWNALIGSFGMNGHAREAIAALQLMEKQNVKPNGVTMLSILSACSHGGLVKEGLLLFRRMIEDFSLEPSMEHYSCIVDMLARAGNLKGGLEVINRMVEEGVVASSAALGALLSACRKFDDLDLGRSMGLRVLELEPERSAGSGSLSIFNAKSKKCWLLPFGLVKLP</sequence>
<keyword evidence="3" id="KW-0378">Hydrolase</keyword>
<dbReference type="OrthoDB" id="185373at2759"/>
<dbReference type="PANTHER" id="PTHR47926:SF452">
    <property type="entry name" value="PENTATRICOPEPTIDE REPEAT-CONTAINING PROTEIN"/>
    <property type="match status" value="1"/>
</dbReference>
<keyword evidence="4" id="KW-1185">Reference proteome</keyword>
<dbReference type="EC" id="3.6.1.-" evidence="3"/>
<dbReference type="NCBIfam" id="TIGR00756">
    <property type="entry name" value="PPR"/>
    <property type="match status" value="6"/>
</dbReference>
<dbReference type="AlphaFoldDB" id="A0A2H9ZWX6"/>
<dbReference type="FunFam" id="1.25.40.10:FF:000344">
    <property type="entry name" value="Pentatricopeptide repeat-containing protein"/>
    <property type="match status" value="1"/>
</dbReference>
<dbReference type="Proteomes" id="UP000236161">
    <property type="component" value="Unassembled WGS sequence"/>
</dbReference>
<dbReference type="FunFam" id="1.25.40.10:FF:000158">
    <property type="entry name" value="pentatricopeptide repeat-containing protein At2g33680"/>
    <property type="match status" value="1"/>
</dbReference>
<feature type="repeat" description="PPR" evidence="2">
    <location>
        <begin position="144"/>
        <end position="178"/>
    </location>
</feature>
<name>A0A2H9ZWX6_9ASPA</name>
<accession>A0A2H9ZWX6</accession>